<protein>
    <submittedName>
        <fullName evidence="1">Uncharacterized protein</fullName>
    </submittedName>
</protein>
<feature type="non-terminal residue" evidence="1">
    <location>
        <position position="66"/>
    </location>
</feature>
<proteinExistence type="predicted"/>
<sequence length="66" mass="7670">MVVYNDGIPVKEFQSVADTVNYPFNISVLKREEKELDVLLSLMDNRTQVGQEDWWMTGKAMTLDLF</sequence>
<name>C5K699_PERM5</name>
<dbReference type="GeneID" id="9058823"/>
<organism evidence="2">
    <name type="scientific">Perkinsus marinus (strain ATCC 50983 / TXsc)</name>
    <dbReference type="NCBI Taxonomy" id="423536"/>
    <lineage>
        <taxon>Eukaryota</taxon>
        <taxon>Sar</taxon>
        <taxon>Alveolata</taxon>
        <taxon>Perkinsozoa</taxon>
        <taxon>Perkinsea</taxon>
        <taxon>Perkinsida</taxon>
        <taxon>Perkinsidae</taxon>
        <taxon>Perkinsus</taxon>
    </lineage>
</organism>
<keyword evidence="2" id="KW-1185">Reference proteome</keyword>
<dbReference type="Proteomes" id="UP000007800">
    <property type="component" value="Unassembled WGS sequence"/>
</dbReference>
<dbReference type="AlphaFoldDB" id="C5K699"/>
<dbReference type="EMBL" id="GG670881">
    <property type="protein sequence ID" value="EER19994.1"/>
    <property type="molecule type" value="Genomic_DNA"/>
</dbReference>
<accession>C5K699</accession>
<evidence type="ECO:0000313" key="2">
    <source>
        <dbReference type="Proteomes" id="UP000007800"/>
    </source>
</evidence>
<gene>
    <name evidence="1" type="ORF">Pmar_PMAR018180</name>
</gene>
<reference evidence="1 2" key="1">
    <citation type="submission" date="2008-07" db="EMBL/GenBank/DDBJ databases">
        <authorList>
            <person name="El-Sayed N."/>
            <person name="Caler E."/>
            <person name="Inman J."/>
            <person name="Amedeo P."/>
            <person name="Hass B."/>
            <person name="Wortman J."/>
        </authorList>
    </citation>
    <scope>NUCLEOTIDE SEQUENCE [LARGE SCALE GENOMIC DNA]</scope>
    <source>
        <strain evidence="2">ATCC 50983 / TXsc</strain>
    </source>
</reference>
<evidence type="ECO:0000313" key="1">
    <source>
        <dbReference type="EMBL" id="EER19994.1"/>
    </source>
</evidence>
<dbReference type="InParanoid" id="C5K699"/>
<dbReference type="RefSeq" id="XP_002788198.1">
    <property type="nucleotide sequence ID" value="XM_002788152.1"/>
</dbReference>